<evidence type="ECO:0000256" key="3">
    <source>
        <dbReference type="ARBA" id="ARBA00022723"/>
    </source>
</evidence>
<keyword evidence="2" id="KW-0813">Transport</keyword>
<dbReference type="Pfam" id="PF01297">
    <property type="entry name" value="ZnuA"/>
    <property type="match status" value="1"/>
</dbReference>
<comment type="caution">
    <text evidence="7">The sequence shown here is derived from an EMBL/GenBank/DDBJ whole genome shotgun (WGS) entry which is preliminary data.</text>
</comment>
<dbReference type="GO" id="GO:0046872">
    <property type="term" value="F:metal ion binding"/>
    <property type="evidence" value="ECO:0007669"/>
    <property type="project" value="UniProtKB-KW"/>
</dbReference>
<evidence type="ECO:0000256" key="1">
    <source>
        <dbReference type="ARBA" id="ARBA00004196"/>
    </source>
</evidence>
<keyword evidence="5" id="KW-0472">Membrane</keyword>
<keyword evidence="3" id="KW-0479">Metal-binding</keyword>
<dbReference type="InterPro" id="IPR006127">
    <property type="entry name" value="ZnuA-like"/>
</dbReference>
<evidence type="ECO:0000256" key="4">
    <source>
        <dbReference type="ARBA" id="ARBA00022729"/>
    </source>
</evidence>
<organism evidence="7">
    <name type="scientific">Ignisphaera aggregans</name>
    <dbReference type="NCBI Taxonomy" id="334771"/>
    <lineage>
        <taxon>Archaea</taxon>
        <taxon>Thermoproteota</taxon>
        <taxon>Thermoprotei</taxon>
        <taxon>Desulfurococcales</taxon>
        <taxon>Desulfurococcaceae</taxon>
        <taxon>Ignisphaera</taxon>
    </lineage>
</organism>
<dbReference type="EMBL" id="DTBD01000066">
    <property type="protein sequence ID" value="HGQ65018.1"/>
    <property type="molecule type" value="Genomic_DNA"/>
</dbReference>
<dbReference type="PANTHER" id="PTHR42953">
    <property type="entry name" value="HIGH-AFFINITY ZINC UPTAKE SYSTEM PROTEIN ZNUA-RELATED"/>
    <property type="match status" value="1"/>
</dbReference>
<protein>
    <recommendedName>
        <fullName evidence="8">Zinc ABC transporter substrate-binding protein</fullName>
    </recommendedName>
</protein>
<accession>A0A7C4JK96</accession>
<dbReference type="SUPFAM" id="SSF53807">
    <property type="entry name" value="Helical backbone' metal receptor"/>
    <property type="match status" value="1"/>
</dbReference>
<dbReference type="EMBL" id="DTCK01000008">
    <property type="protein sequence ID" value="HGQ35170.1"/>
    <property type="molecule type" value="Genomic_DNA"/>
</dbReference>
<evidence type="ECO:0000256" key="2">
    <source>
        <dbReference type="ARBA" id="ARBA00022448"/>
    </source>
</evidence>
<dbReference type="GO" id="GO:0030001">
    <property type="term" value="P:metal ion transport"/>
    <property type="evidence" value="ECO:0007669"/>
    <property type="project" value="InterPro"/>
</dbReference>
<dbReference type="Gene3D" id="3.40.50.1980">
    <property type="entry name" value="Nitrogenase molybdenum iron protein domain"/>
    <property type="match status" value="1"/>
</dbReference>
<feature type="transmembrane region" description="Helical" evidence="5">
    <location>
        <begin position="310"/>
        <end position="332"/>
    </location>
</feature>
<keyword evidence="5" id="KW-0812">Transmembrane</keyword>
<evidence type="ECO:0000256" key="5">
    <source>
        <dbReference type="SAM" id="Phobius"/>
    </source>
</evidence>
<gene>
    <name evidence="7" type="ORF">ENU08_07225</name>
    <name evidence="6" type="ORF">ENU41_00625</name>
</gene>
<evidence type="ECO:0008006" key="8">
    <source>
        <dbReference type="Google" id="ProtNLM"/>
    </source>
</evidence>
<dbReference type="AlphaFoldDB" id="A0A7C4JK96"/>
<evidence type="ECO:0000313" key="7">
    <source>
        <dbReference type="EMBL" id="HGQ65018.1"/>
    </source>
</evidence>
<dbReference type="PANTHER" id="PTHR42953:SF1">
    <property type="entry name" value="METAL-BINDING PROTEIN HI_0362-RELATED"/>
    <property type="match status" value="1"/>
</dbReference>
<dbReference type="InterPro" id="IPR050492">
    <property type="entry name" value="Bact_metal-bind_prot9"/>
</dbReference>
<sequence length="337" mass="37832">MLQIMVMSIIRSRVILGVILLVLLACLPKTAFLAQGTNNLGIVVTFPLMIKDIEAILCEGDEVSSIVPLGVDPHEYQLTFRDAEILAKANIVVSTAHTPFEARIKELILSGEINTKLIEIPNIPGILILKNPSTNVSNYHGILFHGYNYIIFLKYLRDILSTFKPECANVYYHRVENLINRIESIEHSKPLKGFKAVIDTPVIQYLVTWLGANVTYILAVEHDVPVVPQDIDKVEEILKLYKQEAIVVITEDSSALNLLSELAFKYSVKILVIPNPIMTTQSILTYLENITKECQNLLTLKPNEGKTLSFNLEITVLIFVIVVSVLVAVLFIQRVRK</sequence>
<name>A0A7C4JK96_9CREN</name>
<evidence type="ECO:0000313" key="6">
    <source>
        <dbReference type="EMBL" id="HGQ35170.1"/>
    </source>
</evidence>
<proteinExistence type="predicted"/>
<keyword evidence="5" id="KW-1133">Transmembrane helix</keyword>
<keyword evidence="4" id="KW-0732">Signal</keyword>
<reference evidence="7" key="1">
    <citation type="journal article" date="2020" name="mSystems">
        <title>Genome- and Community-Level Interaction Insights into Carbon Utilization and Element Cycling Functions of Hydrothermarchaeota in Hydrothermal Sediment.</title>
        <authorList>
            <person name="Zhou Z."/>
            <person name="Liu Y."/>
            <person name="Xu W."/>
            <person name="Pan J."/>
            <person name="Luo Z.H."/>
            <person name="Li M."/>
        </authorList>
    </citation>
    <scope>NUCLEOTIDE SEQUENCE [LARGE SCALE GENOMIC DNA]</scope>
    <source>
        <strain evidence="7">SpSt-637</strain>
        <strain evidence="6">SpSt-667</strain>
    </source>
</reference>
<comment type="subcellular location">
    <subcellularLocation>
        <location evidence="1">Cell envelope</location>
    </subcellularLocation>
</comment>